<sequence>MTSQMSHTRHLGQLSVNAMGLGCMPMSWAYGVDDIDPVEVRATLREAIDLGVTLLDTSDVYGPYTNEELLGSEIVDAGLRDKVQLATKCGLKTIDTFKYAYDGSAEHVRAACDASLKRLKVDHIDLYQLHRTDPKVEIEETWGAMAELITAGKVGAIGLSEASLENLKRAQAIHPLTTLQSELSLWSQDVLENGILDWCKENNVGFLAFSPLGRGFLTGEVSSVSTYDFRAANPRFTEAAMAENQKIVDAISTIATRLGITNAQLALAWVLAQGENVVPIPGTKRRKWLRQNVTALEITLDAATMTELSNIPRSTIPRY</sequence>
<dbReference type="InterPro" id="IPR036812">
    <property type="entry name" value="NAD(P)_OxRdtase_dom_sf"/>
</dbReference>
<dbReference type="PANTHER" id="PTHR43625:SF40">
    <property type="entry name" value="ALDO-KETO REDUCTASE YAKC [NADP(+)]"/>
    <property type="match status" value="1"/>
</dbReference>
<evidence type="ECO:0000259" key="2">
    <source>
        <dbReference type="Pfam" id="PF00248"/>
    </source>
</evidence>
<protein>
    <submittedName>
        <fullName evidence="3">Unannotated protein</fullName>
    </submittedName>
</protein>
<dbReference type="EMBL" id="CAEZXN010000034">
    <property type="protein sequence ID" value="CAB4702991.1"/>
    <property type="molecule type" value="Genomic_DNA"/>
</dbReference>
<dbReference type="PRINTS" id="PR00069">
    <property type="entry name" value="ALDKETRDTASE"/>
</dbReference>
<dbReference type="GO" id="GO:0005737">
    <property type="term" value="C:cytoplasm"/>
    <property type="evidence" value="ECO:0007669"/>
    <property type="project" value="TreeGrafter"/>
</dbReference>
<dbReference type="PANTHER" id="PTHR43625">
    <property type="entry name" value="AFLATOXIN B1 ALDEHYDE REDUCTASE"/>
    <property type="match status" value="1"/>
</dbReference>
<dbReference type="AlphaFoldDB" id="A0A6J6PU79"/>
<keyword evidence="1" id="KW-0560">Oxidoreductase</keyword>
<evidence type="ECO:0000256" key="1">
    <source>
        <dbReference type="ARBA" id="ARBA00023002"/>
    </source>
</evidence>
<dbReference type="Pfam" id="PF00248">
    <property type="entry name" value="Aldo_ket_red"/>
    <property type="match status" value="1"/>
</dbReference>
<dbReference type="GO" id="GO:0016491">
    <property type="term" value="F:oxidoreductase activity"/>
    <property type="evidence" value="ECO:0007669"/>
    <property type="project" value="UniProtKB-KW"/>
</dbReference>
<name>A0A6J6PU79_9ZZZZ</name>
<proteinExistence type="predicted"/>
<dbReference type="Gene3D" id="3.20.20.100">
    <property type="entry name" value="NADP-dependent oxidoreductase domain"/>
    <property type="match status" value="1"/>
</dbReference>
<dbReference type="InterPro" id="IPR020471">
    <property type="entry name" value="AKR"/>
</dbReference>
<accession>A0A6J6PU79</accession>
<evidence type="ECO:0000313" key="3">
    <source>
        <dbReference type="EMBL" id="CAB4702991.1"/>
    </source>
</evidence>
<feature type="domain" description="NADP-dependent oxidoreductase" evidence="2">
    <location>
        <begin position="19"/>
        <end position="309"/>
    </location>
</feature>
<organism evidence="3">
    <name type="scientific">freshwater metagenome</name>
    <dbReference type="NCBI Taxonomy" id="449393"/>
    <lineage>
        <taxon>unclassified sequences</taxon>
        <taxon>metagenomes</taxon>
        <taxon>ecological metagenomes</taxon>
    </lineage>
</organism>
<dbReference type="InterPro" id="IPR050791">
    <property type="entry name" value="Aldo-Keto_reductase"/>
</dbReference>
<gene>
    <name evidence="3" type="ORF">UFOPK2423_01280</name>
</gene>
<reference evidence="3" key="1">
    <citation type="submission" date="2020-05" db="EMBL/GenBank/DDBJ databases">
        <authorList>
            <person name="Chiriac C."/>
            <person name="Salcher M."/>
            <person name="Ghai R."/>
            <person name="Kavagutti S V."/>
        </authorList>
    </citation>
    <scope>NUCLEOTIDE SEQUENCE</scope>
</reference>
<dbReference type="SUPFAM" id="SSF51430">
    <property type="entry name" value="NAD(P)-linked oxidoreductase"/>
    <property type="match status" value="1"/>
</dbReference>
<dbReference type="InterPro" id="IPR023210">
    <property type="entry name" value="NADP_OxRdtase_dom"/>
</dbReference>